<gene>
    <name evidence="4" type="ORF">M3202_07530</name>
</gene>
<dbReference type="RefSeq" id="WP_251222734.1">
    <property type="nucleotide sequence ID" value="NZ_JAMBOL010000004.1"/>
</dbReference>
<organism evidence="4 5">
    <name type="scientific">Halalkalibacter oceani</name>
    <dbReference type="NCBI Taxonomy" id="1653776"/>
    <lineage>
        <taxon>Bacteria</taxon>
        <taxon>Bacillati</taxon>
        <taxon>Bacillota</taxon>
        <taxon>Bacilli</taxon>
        <taxon>Bacillales</taxon>
        <taxon>Bacillaceae</taxon>
        <taxon>Halalkalibacter</taxon>
    </lineage>
</organism>
<dbReference type="InterPro" id="IPR001789">
    <property type="entry name" value="Sig_transdc_resp-reg_receiver"/>
</dbReference>
<comment type="caution">
    <text evidence="4">The sequence shown here is derived from an EMBL/GenBank/DDBJ whole genome shotgun (WGS) entry which is preliminary data.</text>
</comment>
<dbReference type="Pfam" id="PF00072">
    <property type="entry name" value="Response_reg"/>
    <property type="match status" value="1"/>
</dbReference>
<keyword evidence="1" id="KW-0597">Phosphoprotein</keyword>
<dbReference type="PROSITE" id="PS50930">
    <property type="entry name" value="HTH_LYTTR"/>
    <property type="match status" value="1"/>
</dbReference>
<sequence>MENLKVIVADDHADSREILIEFINHLPDVTVVAEAVDGKEVVEQVLSHRDVDAVLIDIRMPKLNGMEAIKICLEYVPQLRFIFITGYDDYAVEAFTISATDYIVKPVEAGRLYKALAKVRERKELANNNRNDSQRMIIKNKKLTYYVPINDILFIEKNGKEALVHTKDKTYVTLETLDSLEKKLTSSFYQSHRSYIININKISHIESSGRTYLAYFLDYDKAAHISKHRIHTTHQKLLR</sequence>
<dbReference type="SMART" id="SM00448">
    <property type="entry name" value="REC"/>
    <property type="match status" value="1"/>
</dbReference>
<dbReference type="PANTHER" id="PTHR37299">
    <property type="entry name" value="TRANSCRIPTIONAL REGULATOR-RELATED"/>
    <property type="match status" value="1"/>
</dbReference>
<feature type="domain" description="HTH LytTR-type" evidence="3">
    <location>
        <begin position="136"/>
        <end position="239"/>
    </location>
</feature>
<dbReference type="AlphaFoldDB" id="A0A9X2IPU4"/>
<proteinExistence type="predicted"/>
<evidence type="ECO:0000313" key="4">
    <source>
        <dbReference type="EMBL" id="MCM3713933.1"/>
    </source>
</evidence>
<accession>A0A9X2IPU4</accession>
<dbReference type="PANTHER" id="PTHR37299:SF1">
    <property type="entry name" value="STAGE 0 SPORULATION PROTEIN A HOMOLOG"/>
    <property type="match status" value="1"/>
</dbReference>
<dbReference type="Gene3D" id="3.40.50.2300">
    <property type="match status" value="1"/>
</dbReference>
<dbReference type="PROSITE" id="PS50110">
    <property type="entry name" value="RESPONSE_REGULATORY"/>
    <property type="match status" value="1"/>
</dbReference>
<dbReference type="InterPro" id="IPR007492">
    <property type="entry name" value="LytTR_DNA-bd_dom"/>
</dbReference>
<dbReference type="Pfam" id="PF04397">
    <property type="entry name" value="LytTR"/>
    <property type="match status" value="1"/>
</dbReference>
<evidence type="ECO:0000256" key="1">
    <source>
        <dbReference type="PROSITE-ProRule" id="PRU00169"/>
    </source>
</evidence>
<evidence type="ECO:0000313" key="5">
    <source>
        <dbReference type="Proteomes" id="UP001139179"/>
    </source>
</evidence>
<dbReference type="SMART" id="SM00850">
    <property type="entry name" value="LytTR"/>
    <property type="match status" value="1"/>
</dbReference>
<dbReference type="GO" id="GO:0003677">
    <property type="term" value="F:DNA binding"/>
    <property type="evidence" value="ECO:0007669"/>
    <property type="project" value="UniProtKB-KW"/>
</dbReference>
<feature type="modified residue" description="4-aspartylphosphate" evidence="1">
    <location>
        <position position="57"/>
    </location>
</feature>
<dbReference type="Proteomes" id="UP001139179">
    <property type="component" value="Unassembled WGS sequence"/>
</dbReference>
<dbReference type="EMBL" id="JAMBOL010000004">
    <property type="protein sequence ID" value="MCM3713933.1"/>
    <property type="molecule type" value="Genomic_DNA"/>
</dbReference>
<keyword evidence="4" id="KW-0238">DNA-binding</keyword>
<dbReference type="GO" id="GO:0000156">
    <property type="term" value="F:phosphorelay response regulator activity"/>
    <property type="evidence" value="ECO:0007669"/>
    <property type="project" value="InterPro"/>
</dbReference>
<dbReference type="InterPro" id="IPR046947">
    <property type="entry name" value="LytR-like"/>
</dbReference>
<dbReference type="SUPFAM" id="SSF52172">
    <property type="entry name" value="CheY-like"/>
    <property type="match status" value="1"/>
</dbReference>
<protein>
    <submittedName>
        <fullName evidence="4">LytTR family DNA-binding domain-containing protein</fullName>
    </submittedName>
</protein>
<feature type="domain" description="Response regulatory" evidence="2">
    <location>
        <begin position="5"/>
        <end position="120"/>
    </location>
</feature>
<dbReference type="Gene3D" id="2.40.50.1020">
    <property type="entry name" value="LytTr DNA-binding domain"/>
    <property type="match status" value="1"/>
</dbReference>
<evidence type="ECO:0000259" key="2">
    <source>
        <dbReference type="PROSITE" id="PS50110"/>
    </source>
</evidence>
<dbReference type="InterPro" id="IPR011006">
    <property type="entry name" value="CheY-like_superfamily"/>
</dbReference>
<reference evidence="4" key="1">
    <citation type="submission" date="2022-05" db="EMBL/GenBank/DDBJ databases">
        <title>Comparative Genomics of Spacecraft Associated Microbes.</title>
        <authorList>
            <person name="Tran M.T."/>
            <person name="Wright A."/>
            <person name="Seuylemezian A."/>
            <person name="Eisen J."/>
            <person name="Coil D."/>
        </authorList>
    </citation>
    <scope>NUCLEOTIDE SEQUENCE</scope>
    <source>
        <strain evidence="4">214.1.1</strain>
    </source>
</reference>
<name>A0A9X2IPU4_9BACI</name>
<evidence type="ECO:0000259" key="3">
    <source>
        <dbReference type="PROSITE" id="PS50930"/>
    </source>
</evidence>
<keyword evidence="5" id="KW-1185">Reference proteome</keyword>